<evidence type="ECO:0000256" key="4">
    <source>
        <dbReference type="ARBA" id="ARBA00023163"/>
    </source>
</evidence>
<proteinExistence type="predicted"/>
<dbReference type="Proteomes" id="UP001457282">
    <property type="component" value="Unassembled WGS sequence"/>
</dbReference>
<name>A0AAW1XY85_RUBAR</name>
<organism evidence="8 9">
    <name type="scientific">Rubus argutus</name>
    <name type="common">Southern blackberry</name>
    <dbReference type="NCBI Taxonomy" id="59490"/>
    <lineage>
        <taxon>Eukaryota</taxon>
        <taxon>Viridiplantae</taxon>
        <taxon>Streptophyta</taxon>
        <taxon>Embryophyta</taxon>
        <taxon>Tracheophyta</taxon>
        <taxon>Spermatophyta</taxon>
        <taxon>Magnoliopsida</taxon>
        <taxon>eudicotyledons</taxon>
        <taxon>Gunneridae</taxon>
        <taxon>Pentapetalae</taxon>
        <taxon>rosids</taxon>
        <taxon>fabids</taxon>
        <taxon>Rosales</taxon>
        <taxon>Rosaceae</taxon>
        <taxon>Rosoideae</taxon>
        <taxon>Rosoideae incertae sedis</taxon>
        <taxon>Rubus</taxon>
    </lineage>
</organism>
<feature type="region of interest" description="Disordered" evidence="6">
    <location>
        <begin position="231"/>
        <end position="252"/>
    </location>
</feature>
<dbReference type="SUPFAM" id="SSF55455">
    <property type="entry name" value="SRF-like"/>
    <property type="match status" value="1"/>
</dbReference>
<dbReference type="InterPro" id="IPR002100">
    <property type="entry name" value="TF_MADSbox"/>
</dbReference>
<keyword evidence="3" id="KW-0238">DNA-binding</keyword>
<dbReference type="PROSITE" id="PS50066">
    <property type="entry name" value="MADS_BOX_2"/>
    <property type="match status" value="1"/>
</dbReference>
<evidence type="ECO:0000313" key="8">
    <source>
        <dbReference type="EMBL" id="KAK9941693.1"/>
    </source>
</evidence>
<dbReference type="GO" id="GO:0045944">
    <property type="term" value="P:positive regulation of transcription by RNA polymerase II"/>
    <property type="evidence" value="ECO:0007669"/>
    <property type="project" value="InterPro"/>
</dbReference>
<dbReference type="GO" id="GO:0046983">
    <property type="term" value="F:protein dimerization activity"/>
    <property type="evidence" value="ECO:0007669"/>
    <property type="project" value="InterPro"/>
</dbReference>
<dbReference type="PANTHER" id="PTHR11945:SF776">
    <property type="entry name" value="AGAMOUS-LIKE 50-RELATED"/>
    <property type="match status" value="1"/>
</dbReference>
<keyword evidence="2" id="KW-0805">Transcription regulation</keyword>
<evidence type="ECO:0000256" key="1">
    <source>
        <dbReference type="ARBA" id="ARBA00004123"/>
    </source>
</evidence>
<dbReference type="InterPro" id="IPR036879">
    <property type="entry name" value="TF_MADSbox_sf"/>
</dbReference>
<accession>A0AAW1XY85</accession>
<dbReference type="PANTHER" id="PTHR11945">
    <property type="entry name" value="MADS BOX PROTEIN"/>
    <property type="match status" value="1"/>
</dbReference>
<dbReference type="EMBL" id="JBEDUW010000002">
    <property type="protein sequence ID" value="KAK9941693.1"/>
    <property type="molecule type" value="Genomic_DNA"/>
</dbReference>
<comment type="caution">
    <text evidence="8">The sequence shown here is derived from an EMBL/GenBank/DDBJ whole genome shotgun (WGS) entry which is preliminary data.</text>
</comment>
<dbReference type="FunFam" id="3.40.1810.10:FF:000006">
    <property type="entry name" value="Agamous-like MADS-box protein AGL62"/>
    <property type="match status" value="1"/>
</dbReference>
<dbReference type="Gene3D" id="3.40.1810.10">
    <property type="entry name" value="Transcription factor, MADS-box"/>
    <property type="match status" value="1"/>
</dbReference>
<reference evidence="8 9" key="1">
    <citation type="journal article" date="2023" name="G3 (Bethesda)">
        <title>A chromosome-length genome assembly and annotation of blackberry (Rubus argutus, cv. 'Hillquist').</title>
        <authorList>
            <person name="Bruna T."/>
            <person name="Aryal R."/>
            <person name="Dudchenko O."/>
            <person name="Sargent D.J."/>
            <person name="Mead D."/>
            <person name="Buti M."/>
            <person name="Cavallini A."/>
            <person name="Hytonen T."/>
            <person name="Andres J."/>
            <person name="Pham M."/>
            <person name="Weisz D."/>
            <person name="Mascagni F."/>
            <person name="Usai G."/>
            <person name="Natali L."/>
            <person name="Bassil N."/>
            <person name="Fernandez G.E."/>
            <person name="Lomsadze A."/>
            <person name="Armour M."/>
            <person name="Olukolu B."/>
            <person name="Poorten T."/>
            <person name="Britton C."/>
            <person name="Davik J."/>
            <person name="Ashrafi H."/>
            <person name="Aiden E.L."/>
            <person name="Borodovsky M."/>
            <person name="Worthington M."/>
        </authorList>
    </citation>
    <scope>NUCLEOTIDE SEQUENCE [LARGE SCALE GENOMIC DNA]</scope>
    <source>
        <strain evidence="8">PI 553951</strain>
    </source>
</reference>
<evidence type="ECO:0000313" key="9">
    <source>
        <dbReference type="Proteomes" id="UP001457282"/>
    </source>
</evidence>
<dbReference type="SMART" id="SM00432">
    <property type="entry name" value="MADS"/>
    <property type="match status" value="1"/>
</dbReference>
<dbReference type="GO" id="GO:0000978">
    <property type="term" value="F:RNA polymerase II cis-regulatory region sequence-specific DNA binding"/>
    <property type="evidence" value="ECO:0007669"/>
    <property type="project" value="TreeGrafter"/>
</dbReference>
<keyword evidence="9" id="KW-1185">Reference proteome</keyword>
<keyword evidence="5" id="KW-0539">Nucleus</keyword>
<gene>
    <name evidence="8" type="ORF">M0R45_007389</name>
</gene>
<protein>
    <recommendedName>
        <fullName evidence="7">MADS-box domain-containing protein</fullName>
    </recommendedName>
</protein>
<evidence type="ECO:0000256" key="6">
    <source>
        <dbReference type="SAM" id="MobiDB-lite"/>
    </source>
</evidence>
<sequence>MADRANRGRQKIQMRKMENNSNLQVTFSKRRCGLFKKASELSTLTGVEIAMIIHSPGNKTYSFGHPSVQAVIDRYLGVNPGPATTEKSETEVLMENFRKITVNNLNEEYTAINEELQREKKKGEVLNLKARAGQAQNWYERPVDGMNKAQLDFLGSALVELRATMAHHCEVMQIKLAEMMQHNAMAQHAEMMQQNVVGGFEDHMQLTAAPAGPFYGGSSSSHGAMIPYAALPQTPPPSGRPWDQNLGSGRFY</sequence>
<dbReference type="CDD" id="cd00265">
    <property type="entry name" value="MADS_MEF2_like"/>
    <property type="match status" value="1"/>
</dbReference>
<dbReference type="AlphaFoldDB" id="A0AAW1XY85"/>
<evidence type="ECO:0000256" key="5">
    <source>
        <dbReference type="ARBA" id="ARBA00023242"/>
    </source>
</evidence>
<dbReference type="Pfam" id="PF00319">
    <property type="entry name" value="SRF-TF"/>
    <property type="match status" value="1"/>
</dbReference>
<evidence type="ECO:0000256" key="3">
    <source>
        <dbReference type="ARBA" id="ARBA00023125"/>
    </source>
</evidence>
<evidence type="ECO:0000259" key="7">
    <source>
        <dbReference type="PROSITE" id="PS50066"/>
    </source>
</evidence>
<dbReference type="GO" id="GO:0000981">
    <property type="term" value="F:DNA-binding transcription factor activity, RNA polymerase II-specific"/>
    <property type="evidence" value="ECO:0007669"/>
    <property type="project" value="TreeGrafter"/>
</dbReference>
<keyword evidence="4" id="KW-0804">Transcription</keyword>
<feature type="domain" description="MADS-box" evidence="7">
    <location>
        <begin position="7"/>
        <end position="67"/>
    </location>
</feature>
<evidence type="ECO:0000256" key="2">
    <source>
        <dbReference type="ARBA" id="ARBA00023015"/>
    </source>
</evidence>
<dbReference type="InterPro" id="IPR033896">
    <property type="entry name" value="MEF2-like_N"/>
</dbReference>
<dbReference type="PRINTS" id="PR00404">
    <property type="entry name" value="MADSDOMAIN"/>
</dbReference>
<comment type="subcellular location">
    <subcellularLocation>
        <location evidence="1">Nucleus</location>
    </subcellularLocation>
</comment>
<dbReference type="GO" id="GO:0005634">
    <property type="term" value="C:nucleus"/>
    <property type="evidence" value="ECO:0007669"/>
    <property type="project" value="UniProtKB-SubCell"/>
</dbReference>